<keyword evidence="6" id="KW-0426">Late protein</keyword>
<dbReference type="InterPro" id="IPR000119">
    <property type="entry name" value="Hist_DNA-bd"/>
</dbReference>
<comment type="subunit">
    <text evidence="3">Homodimer.</text>
</comment>
<dbReference type="Pfam" id="PF18291">
    <property type="entry name" value="HU-HIG"/>
    <property type="match status" value="1"/>
</dbReference>
<reference evidence="12 13" key="1">
    <citation type="submission" date="2022-03" db="EMBL/GenBank/DDBJ databases">
        <title>Parabacteroides sp. nov. isolated from swine feces.</title>
        <authorList>
            <person name="Bak J.E."/>
        </authorList>
    </citation>
    <scope>NUCLEOTIDE SEQUENCE [LARGE SCALE GENOMIC DNA]</scope>
    <source>
        <strain evidence="12 13">AGMB00274</strain>
    </source>
</reference>
<evidence type="ECO:0000256" key="7">
    <source>
        <dbReference type="ARBA" id="ARBA00023125"/>
    </source>
</evidence>
<dbReference type="PANTHER" id="PTHR33175">
    <property type="entry name" value="DNA-BINDING PROTEIN HU"/>
    <property type="match status" value="1"/>
</dbReference>
<dbReference type="SUPFAM" id="SSF47729">
    <property type="entry name" value="IHF-like DNA-binding proteins"/>
    <property type="match status" value="1"/>
</dbReference>
<evidence type="ECO:0000256" key="2">
    <source>
        <dbReference type="ARBA" id="ARBA00010529"/>
    </source>
</evidence>
<evidence type="ECO:0000256" key="10">
    <source>
        <dbReference type="ARBA" id="ARBA00046140"/>
    </source>
</evidence>
<dbReference type="Proteomes" id="UP001165444">
    <property type="component" value="Unassembled WGS sequence"/>
</dbReference>
<comment type="function">
    <text evidence="10">DNA-binding protein that plays a critical role in nucleoid compaction, genome replication and DNA replication and transcription. Binds to both ssDNA and dsDNA with a binding site covering about 15 nucleotides. Displays DNA-supercoiling activity only when associated with the viral DNA topoisomerase 2.</text>
</comment>
<accession>A0ABT0BXZ8</accession>
<gene>
    <name evidence="12" type="ORF">MUN53_03340</name>
</gene>
<evidence type="ECO:0000256" key="6">
    <source>
        <dbReference type="ARBA" id="ARBA00022921"/>
    </source>
</evidence>
<keyword evidence="7 12" id="KW-0238">DNA-binding</keyword>
<keyword evidence="13" id="KW-1185">Reference proteome</keyword>
<evidence type="ECO:0000256" key="8">
    <source>
        <dbReference type="ARBA" id="ARBA00033120"/>
    </source>
</evidence>
<dbReference type="InterPro" id="IPR005902">
    <property type="entry name" value="HU_DNA-bd_put"/>
</dbReference>
<dbReference type="RefSeq" id="WP_243323394.1">
    <property type="nucleotide sequence ID" value="NZ_JAKZMM010000006.1"/>
</dbReference>
<evidence type="ECO:0000256" key="3">
    <source>
        <dbReference type="ARBA" id="ARBA00011738"/>
    </source>
</evidence>
<keyword evidence="5" id="KW-0235">DNA replication</keyword>
<dbReference type="GO" id="GO:0003677">
    <property type="term" value="F:DNA binding"/>
    <property type="evidence" value="ECO:0007669"/>
    <property type="project" value="UniProtKB-KW"/>
</dbReference>
<dbReference type="EMBL" id="JAKZMM010000006">
    <property type="protein sequence ID" value="MCJ2379648.1"/>
    <property type="molecule type" value="Genomic_DNA"/>
</dbReference>
<dbReference type="Gene3D" id="4.10.520.10">
    <property type="entry name" value="IHF-like DNA-binding proteins"/>
    <property type="match status" value="1"/>
</dbReference>
<evidence type="ECO:0000313" key="12">
    <source>
        <dbReference type="EMBL" id="MCJ2379648.1"/>
    </source>
</evidence>
<sequence>MAIEFEFYQSPHTFGEKTKKYYPKVVNYRTVTTQELAEEIHSGSTLTTADIRATIDALSYQIAQHLSESERVHVEGIGFFEVSLQCPETENPKETRAGKVKFKSVNFRADKALKEKMHKAQTIRSKRKVHSSAFSPEKMDEKLTVYFQTNLFLMRRDLEQLCGLTQITANRQLKRLIEEKKLKNMATRYHPVYVPMPGWYGKEAE</sequence>
<comment type="subcellular location">
    <subcellularLocation>
        <location evidence="1">Virion</location>
    </subcellularLocation>
</comment>
<comment type="similarity">
    <text evidence="2">Belongs to the bacterial histone-like protein family.</text>
</comment>
<proteinExistence type="inferred from homology"/>
<dbReference type="InterPro" id="IPR010992">
    <property type="entry name" value="IHF-like_DNA-bd_dom_sf"/>
</dbReference>
<dbReference type="InterPro" id="IPR041607">
    <property type="entry name" value="HU-HIG"/>
</dbReference>
<protein>
    <recommendedName>
        <fullName evidence="4">Viral histone-like protein</fullName>
    </recommendedName>
    <alternativeName>
        <fullName evidence="9">DNA-binding protein pA104R</fullName>
    </alternativeName>
    <alternativeName>
        <fullName evidence="8">pA104R</fullName>
    </alternativeName>
</protein>
<evidence type="ECO:0000313" key="13">
    <source>
        <dbReference type="Proteomes" id="UP001165444"/>
    </source>
</evidence>
<name>A0ABT0BXZ8_9BACT</name>
<evidence type="ECO:0000256" key="4">
    <source>
        <dbReference type="ARBA" id="ARBA00016145"/>
    </source>
</evidence>
<comment type="caution">
    <text evidence="12">The sequence shown here is derived from an EMBL/GenBank/DDBJ whole genome shotgun (WGS) entry which is preliminary data.</text>
</comment>
<feature type="domain" description="HU" evidence="11">
    <location>
        <begin position="1"/>
        <end position="121"/>
    </location>
</feature>
<evidence type="ECO:0000259" key="11">
    <source>
        <dbReference type="Pfam" id="PF18291"/>
    </source>
</evidence>
<evidence type="ECO:0000256" key="5">
    <source>
        <dbReference type="ARBA" id="ARBA00022705"/>
    </source>
</evidence>
<dbReference type="NCBIfam" id="TIGR01201">
    <property type="entry name" value="HU_rel"/>
    <property type="match status" value="1"/>
</dbReference>
<evidence type="ECO:0000256" key="1">
    <source>
        <dbReference type="ARBA" id="ARBA00004328"/>
    </source>
</evidence>
<dbReference type="PANTHER" id="PTHR33175:SF13">
    <property type="entry name" value="HISTONE-LIKE PROTEIN"/>
    <property type="match status" value="1"/>
</dbReference>
<organism evidence="12 13">
    <name type="scientific">Parabacteroides faecalis</name>
    <dbReference type="NCBI Taxonomy" id="2924040"/>
    <lineage>
        <taxon>Bacteria</taxon>
        <taxon>Pseudomonadati</taxon>
        <taxon>Bacteroidota</taxon>
        <taxon>Bacteroidia</taxon>
        <taxon>Bacteroidales</taxon>
        <taxon>Tannerellaceae</taxon>
        <taxon>Parabacteroides</taxon>
    </lineage>
</organism>
<evidence type="ECO:0000256" key="9">
    <source>
        <dbReference type="ARBA" id="ARBA00033227"/>
    </source>
</evidence>